<dbReference type="AlphaFoldDB" id="A0A5B6UXQ7"/>
<dbReference type="SUPFAM" id="SSF56672">
    <property type="entry name" value="DNA/RNA polymerases"/>
    <property type="match status" value="1"/>
</dbReference>
<comment type="caution">
    <text evidence="3">The sequence shown here is derived from an EMBL/GenBank/DDBJ whole genome shotgun (WGS) entry which is preliminary data.</text>
</comment>
<dbReference type="CDD" id="cd01650">
    <property type="entry name" value="RT_nLTR_like"/>
    <property type="match status" value="1"/>
</dbReference>
<keyword evidence="3" id="KW-0695">RNA-directed DNA polymerase</keyword>
<keyword evidence="3" id="KW-0808">Transferase</keyword>
<evidence type="ECO:0000313" key="3">
    <source>
        <dbReference type="EMBL" id="KAA3461526.1"/>
    </source>
</evidence>
<organism evidence="3 4">
    <name type="scientific">Gossypium australe</name>
    <dbReference type="NCBI Taxonomy" id="47621"/>
    <lineage>
        <taxon>Eukaryota</taxon>
        <taxon>Viridiplantae</taxon>
        <taxon>Streptophyta</taxon>
        <taxon>Embryophyta</taxon>
        <taxon>Tracheophyta</taxon>
        <taxon>Spermatophyta</taxon>
        <taxon>Magnoliopsida</taxon>
        <taxon>eudicotyledons</taxon>
        <taxon>Gunneridae</taxon>
        <taxon>Pentapetalae</taxon>
        <taxon>rosids</taxon>
        <taxon>malvids</taxon>
        <taxon>Malvales</taxon>
        <taxon>Malvaceae</taxon>
        <taxon>Malvoideae</taxon>
        <taxon>Gossypium</taxon>
    </lineage>
</organism>
<reference evidence="3" key="1">
    <citation type="submission" date="2019-08" db="EMBL/GenBank/DDBJ databases">
        <authorList>
            <person name="Liu F."/>
        </authorList>
    </citation>
    <scope>NUCLEOTIDE SEQUENCE [LARGE SCALE GENOMIC DNA]</scope>
    <source>
        <strain evidence="3">PA1801</strain>
        <tissue evidence="3">Leaf</tissue>
    </source>
</reference>
<dbReference type="PANTHER" id="PTHR33116">
    <property type="entry name" value="REVERSE TRANSCRIPTASE ZINC-BINDING DOMAIN-CONTAINING PROTEIN-RELATED-RELATED"/>
    <property type="match status" value="1"/>
</dbReference>
<evidence type="ECO:0000259" key="2">
    <source>
        <dbReference type="Pfam" id="PF03372"/>
    </source>
</evidence>
<dbReference type="Pfam" id="PF03372">
    <property type="entry name" value="Exo_endo_phos"/>
    <property type="match status" value="1"/>
</dbReference>
<proteinExistence type="predicted"/>
<name>A0A5B6UXQ7_9ROSI</name>
<dbReference type="InterPro" id="IPR036691">
    <property type="entry name" value="Endo/exonu/phosph_ase_sf"/>
</dbReference>
<dbReference type="InterPro" id="IPR043502">
    <property type="entry name" value="DNA/RNA_pol_sf"/>
</dbReference>
<dbReference type="Proteomes" id="UP000325315">
    <property type="component" value="Unassembled WGS sequence"/>
</dbReference>
<dbReference type="Pfam" id="PF00078">
    <property type="entry name" value="RVT_1"/>
    <property type="match status" value="1"/>
</dbReference>
<accession>A0A5B6UXQ7</accession>
<sequence length="868" mass="98979">MKIISWNVRGLGSPRATRGLRNFLKQQHPQMVFLMETKIDRKRMEKVRMRCGFSNGIDIDANGTRGGLSLAWKEDLSVTLKSFSSSHIDVMVKDGNLDADSRFTGFYGSPYGSNKDDSWNLLRQLGEDKNHPWLVCGDFNEILYSTEKRGGIPREERKMESFREALEECQLEDMGYSGVRFTWERGNFAATNIRERLDRAVANEGWRTLFPKGTVYHLPHSMSDHCPLVINTMSERTPVRNSQFNVQQSWDSSSGSIVEKLESLQRDLKEWESSIKKGKEGLKKKLSKDLELLMAEERDDATLERIIDTKVRLNLEIDRDELYWEQRARANWLKAGDKNSAFFHKYASTRKRINTISRLQLEDGREVTEENDIAESASSFFKDLFMFRGVEEFSHLLQGIDKKISSDTNATLVSTFTEEEIWGQLKHQDLMGFQQCFFQKYWHIVGKDVTSFCLGILNNGQSFGHLNSTNILLIPKIQNPGNLSNFRPISLCTTIYKIVAKAIANRLQGVMEMCIDESQSAFIPGRLISDNTLVAYEMLHTLRRKRMGNKGFMAVKLDLSKAYDRVEWAFIRAVMLKLGFENKWVELILKCISTASFAVNVNGIRGESFQATRGLSALLKMAQNEGVLKGVKASRSGPMITHLLFADDCILFGEATRKGAREYGEYSGQCVNFSKSSVFFSSNTIEAMQEEVLRILEVRPSTNMEKYLGLPSLVGRRKKDSFQALKEKVMIRIKGWCNRFLSQGGKEVFIKSVLQAIPTYAMSCFLLLKSFCDELERIIAKNHGKRGIQWCQWKNLCCLKEDGGMGFRSLAKFNVALLAKQGWGFMNNPNSLVAKVYKAKYFPNSTFINSSLGSNCSFTWKSMHLRGC</sequence>
<dbReference type="SUPFAM" id="SSF56219">
    <property type="entry name" value="DNase I-like"/>
    <property type="match status" value="1"/>
</dbReference>
<gene>
    <name evidence="3" type="ORF">EPI10_028090</name>
</gene>
<dbReference type="Gene3D" id="3.60.10.10">
    <property type="entry name" value="Endonuclease/exonuclease/phosphatase"/>
    <property type="match status" value="1"/>
</dbReference>
<protein>
    <submittedName>
        <fullName evidence="3">Reverse transcriptase</fullName>
    </submittedName>
</protein>
<evidence type="ECO:0000313" key="4">
    <source>
        <dbReference type="Proteomes" id="UP000325315"/>
    </source>
</evidence>
<feature type="domain" description="Endonuclease/exonuclease/phosphatase" evidence="2">
    <location>
        <begin position="4"/>
        <end position="225"/>
    </location>
</feature>
<dbReference type="GO" id="GO:0003964">
    <property type="term" value="F:RNA-directed DNA polymerase activity"/>
    <property type="evidence" value="ECO:0007669"/>
    <property type="project" value="UniProtKB-KW"/>
</dbReference>
<dbReference type="EMBL" id="SMMG02000009">
    <property type="protein sequence ID" value="KAA3461526.1"/>
    <property type="molecule type" value="Genomic_DNA"/>
</dbReference>
<keyword evidence="3" id="KW-0548">Nucleotidyltransferase</keyword>
<dbReference type="OrthoDB" id="1433716at2759"/>
<dbReference type="PANTHER" id="PTHR33116:SF86">
    <property type="entry name" value="REVERSE TRANSCRIPTASE DOMAIN-CONTAINING PROTEIN"/>
    <property type="match status" value="1"/>
</dbReference>
<dbReference type="InterPro" id="IPR005135">
    <property type="entry name" value="Endo/exonuclease/phosphatase"/>
</dbReference>
<dbReference type="InterPro" id="IPR000477">
    <property type="entry name" value="RT_dom"/>
</dbReference>
<feature type="domain" description="Reverse transcriptase" evidence="1">
    <location>
        <begin position="479"/>
        <end position="657"/>
    </location>
</feature>
<evidence type="ECO:0000259" key="1">
    <source>
        <dbReference type="Pfam" id="PF00078"/>
    </source>
</evidence>
<keyword evidence="4" id="KW-1185">Reference proteome</keyword>